<dbReference type="EMBL" id="CP041695">
    <property type="protein sequence ID" value="QDP79114.1"/>
    <property type="molecule type" value="Genomic_DNA"/>
</dbReference>
<evidence type="ECO:0000313" key="4">
    <source>
        <dbReference type="EMBL" id="QDP79114.1"/>
    </source>
</evidence>
<dbReference type="PANTHER" id="PTHR46825">
    <property type="entry name" value="D-ALANYL-D-ALANINE-CARBOXYPEPTIDASE/ENDOPEPTIDASE AMPH"/>
    <property type="match status" value="1"/>
</dbReference>
<evidence type="ECO:0000256" key="1">
    <source>
        <dbReference type="SAM" id="Phobius"/>
    </source>
</evidence>
<name>A0A516NJN1_9NOCA</name>
<organism evidence="4 5">
    <name type="scientific">Nocardia otitidiscaviarum</name>
    <dbReference type="NCBI Taxonomy" id="1823"/>
    <lineage>
        <taxon>Bacteria</taxon>
        <taxon>Bacillati</taxon>
        <taxon>Actinomycetota</taxon>
        <taxon>Actinomycetes</taxon>
        <taxon>Mycobacteriales</taxon>
        <taxon>Nocardiaceae</taxon>
        <taxon>Nocardia</taxon>
    </lineage>
</organism>
<keyword evidence="1" id="KW-1133">Transmembrane helix</keyword>
<evidence type="ECO:0000313" key="5">
    <source>
        <dbReference type="Proteomes" id="UP000317039"/>
    </source>
</evidence>
<gene>
    <name evidence="4" type="ORF">FOH10_10625</name>
</gene>
<keyword evidence="1" id="KW-0812">Transmembrane</keyword>
<keyword evidence="1" id="KW-0472">Membrane</keyword>
<dbReference type="InterPro" id="IPR050491">
    <property type="entry name" value="AmpC-like"/>
</dbReference>
<feature type="transmembrane region" description="Helical" evidence="1">
    <location>
        <begin position="458"/>
        <end position="479"/>
    </location>
</feature>
<evidence type="ECO:0000259" key="3">
    <source>
        <dbReference type="Pfam" id="PF00144"/>
    </source>
</evidence>
<accession>A0A516NJN1</accession>
<dbReference type="Pfam" id="PF00144">
    <property type="entry name" value="Beta-lactamase"/>
    <property type="match status" value="1"/>
</dbReference>
<proteinExistence type="predicted"/>
<evidence type="ECO:0000256" key="2">
    <source>
        <dbReference type="SAM" id="SignalP"/>
    </source>
</evidence>
<reference evidence="4 5" key="1">
    <citation type="submission" date="2019-07" db="EMBL/GenBank/DDBJ databases">
        <title>Complete Genome Sequence and Methylome Analysis of Nocardia otitidis-caviarum NEB252.</title>
        <authorList>
            <person name="Fomenkov A."/>
            <person name="Anton B.P."/>
            <person name="Vincze T."/>
            <person name="Roberts R.J."/>
        </authorList>
    </citation>
    <scope>NUCLEOTIDE SEQUENCE [LARGE SCALE GENOMIC DNA]</scope>
    <source>
        <strain evidence="4 5">NEB252</strain>
    </source>
</reference>
<dbReference type="GeneID" id="80332839"/>
<dbReference type="RefSeq" id="WP_143980583.1">
    <property type="nucleotide sequence ID" value="NZ_CP041695.1"/>
</dbReference>
<dbReference type="InterPro" id="IPR001466">
    <property type="entry name" value="Beta-lactam-related"/>
</dbReference>
<dbReference type="InterPro" id="IPR012338">
    <property type="entry name" value="Beta-lactam/transpept-like"/>
</dbReference>
<dbReference type="KEGG" id="nod:FOH10_10625"/>
<dbReference type="PANTHER" id="PTHR46825:SF9">
    <property type="entry name" value="BETA-LACTAMASE-RELATED DOMAIN-CONTAINING PROTEIN"/>
    <property type="match status" value="1"/>
</dbReference>
<protein>
    <submittedName>
        <fullName evidence="4">Beta-lactamase family protein</fullName>
    </submittedName>
</protein>
<dbReference type="Gene3D" id="3.40.710.10">
    <property type="entry name" value="DD-peptidase/beta-lactamase superfamily"/>
    <property type="match status" value="1"/>
</dbReference>
<dbReference type="SUPFAM" id="SSF56601">
    <property type="entry name" value="beta-lactamase/transpeptidase-like"/>
    <property type="match status" value="1"/>
</dbReference>
<dbReference type="Proteomes" id="UP000317039">
    <property type="component" value="Chromosome"/>
</dbReference>
<dbReference type="AlphaFoldDB" id="A0A516NJN1"/>
<feature type="transmembrane region" description="Helical" evidence="1">
    <location>
        <begin position="416"/>
        <end position="438"/>
    </location>
</feature>
<feature type="domain" description="Beta-lactamase-related" evidence="3">
    <location>
        <begin position="40"/>
        <end position="351"/>
    </location>
</feature>
<feature type="signal peptide" evidence="2">
    <location>
        <begin position="1"/>
        <end position="25"/>
    </location>
</feature>
<sequence>MNILLRRAGWLVPVLALLLLSGATARSEPTSGDDLHARMDDFARTRMSQVELPGLAYAVVEKSGTVHTGTFGHDGDGGDITAATPFLWGSVAKPVTATLVTAMAAAGELRLDAPVTAYLPSFRLRDATRSARITLRHLLEQTSGLATTTRYTDRTDPDRRPGDVLPELATAELVSEPGTTHHYSSTNYLLLSAVVEAVTGRPFARVLAERVLDPLGMRTAVTSAVDAERVPRGHRFVFGRAVPFATGYDPAGVGYGYLGGAVGAAAAFARAALGGGGISADQRTAMFDPAARTGPDSYYGLGWRRWTLDGADTPMIWHGGSSPGFFAQVILLPERERAVVLLTNVSSPVHETQLLDTGFGLAQLVSGAAATPRAPDRAYALMLGVLVALLAVLITASGLTARALTRPVRRDGRWRLALATAVWLTVVPALLYGLALALPERMGVRLGQLALWVPDIAWLVYGVLGTATLLLVLRLAVVARAVGGWRQNRTAIGTDE</sequence>
<keyword evidence="2" id="KW-0732">Signal</keyword>
<feature type="transmembrane region" description="Helical" evidence="1">
    <location>
        <begin position="379"/>
        <end position="404"/>
    </location>
</feature>
<feature type="chain" id="PRO_5021812111" evidence="2">
    <location>
        <begin position="26"/>
        <end position="496"/>
    </location>
</feature>